<proteinExistence type="predicted"/>
<dbReference type="AlphaFoldDB" id="A0A016UUV1"/>
<gene>
    <name evidence="1" type="primary">Acey_s0027.g1580</name>
    <name evidence="1" type="ORF">Y032_0027g1580</name>
</gene>
<organism evidence="1 2">
    <name type="scientific">Ancylostoma ceylanicum</name>
    <dbReference type="NCBI Taxonomy" id="53326"/>
    <lineage>
        <taxon>Eukaryota</taxon>
        <taxon>Metazoa</taxon>
        <taxon>Ecdysozoa</taxon>
        <taxon>Nematoda</taxon>
        <taxon>Chromadorea</taxon>
        <taxon>Rhabditida</taxon>
        <taxon>Rhabditina</taxon>
        <taxon>Rhabditomorpha</taxon>
        <taxon>Strongyloidea</taxon>
        <taxon>Ancylostomatidae</taxon>
        <taxon>Ancylostomatinae</taxon>
        <taxon>Ancylostoma</taxon>
    </lineage>
</organism>
<sequence>MQVKIALQRQSIVAQTGRCSDVAANDRRPRRKIGLHNRISAIFKFRPNITWDVDRRLSSQNQSPLKDSSVRVVLLPLAYVSQPQLERTQLQMQDGLKGSTAF</sequence>
<dbReference type="EMBL" id="JARK01001363">
    <property type="protein sequence ID" value="EYC18547.1"/>
    <property type="molecule type" value="Genomic_DNA"/>
</dbReference>
<reference evidence="2" key="1">
    <citation type="journal article" date="2015" name="Nat. Genet.">
        <title>The genome and transcriptome of the zoonotic hookworm Ancylostoma ceylanicum identify infection-specific gene families.</title>
        <authorList>
            <person name="Schwarz E.M."/>
            <person name="Hu Y."/>
            <person name="Antoshechkin I."/>
            <person name="Miller M.M."/>
            <person name="Sternberg P.W."/>
            <person name="Aroian R.V."/>
        </authorList>
    </citation>
    <scope>NUCLEOTIDE SEQUENCE</scope>
    <source>
        <strain evidence="2">HY135</strain>
    </source>
</reference>
<name>A0A016UUV1_9BILA</name>
<protein>
    <submittedName>
        <fullName evidence="1">Uncharacterized protein</fullName>
    </submittedName>
</protein>
<evidence type="ECO:0000313" key="2">
    <source>
        <dbReference type="Proteomes" id="UP000024635"/>
    </source>
</evidence>
<keyword evidence="2" id="KW-1185">Reference proteome</keyword>
<evidence type="ECO:0000313" key="1">
    <source>
        <dbReference type="EMBL" id="EYC18547.1"/>
    </source>
</evidence>
<accession>A0A016UUV1</accession>
<dbReference type="Proteomes" id="UP000024635">
    <property type="component" value="Unassembled WGS sequence"/>
</dbReference>
<comment type="caution">
    <text evidence="1">The sequence shown here is derived from an EMBL/GenBank/DDBJ whole genome shotgun (WGS) entry which is preliminary data.</text>
</comment>